<proteinExistence type="predicted"/>
<evidence type="ECO:0000313" key="1">
    <source>
        <dbReference type="EMBL" id="MBW83999.1"/>
    </source>
</evidence>
<sequence length="73" mass="8208">MFAVTTILVCVKIHVHTDTRVISLLAKVTKSGINVWKHNSWMHGYPEEKLVYGSLRLLPPPKEGKKKGGSSFF</sequence>
<dbReference type="EMBL" id="GGEC01003516">
    <property type="protein sequence ID" value="MBW83999.1"/>
    <property type="molecule type" value="Transcribed_RNA"/>
</dbReference>
<reference evidence="1" key="1">
    <citation type="submission" date="2018-02" db="EMBL/GenBank/DDBJ databases">
        <title>Rhizophora mucronata_Transcriptome.</title>
        <authorList>
            <person name="Meera S.P."/>
            <person name="Sreeshan A."/>
            <person name="Augustine A."/>
        </authorList>
    </citation>
    <scope>NUCLEOTIDE SEQUENCE</scope>
    <source>
        <tissue evidence="1">Leaf</tissue>
    </source>
</reference>
<dbReference type="AlphaFoldDB" id="A0A2P2IS00"/>
<name>A0A2P2IS00_RHIMU</name>
<protein>
    <submittedName>
        <fullName evidence="1">Uncharacterized protein</fullName>
    </submittedName>
</protein>
<accession>A0A2P2IS00</accession>
<organism evidence="1">
    <name type="scientific">Rhizophora mucronata</name>
    <name type="common">Asiatic mangrove</name>
    <dbReference type="NCBI Taxonomy" id="61149"/>
    <lineage>
        <taxon>Eukaryota</taxon>
        <taxon>Viridiplantae</taxon>
        <taxon>Streptophyta</taxon>
        <taxon>Embryophyta</taxon>
        <taxon>Tracheophyta</taxon>
        <taxon>Spermatophyta</taxon>
        <taxon>Magnoliopsida</taxon>
        <taxon>eudicotyledons</taxon>
        <taxon>Gunneridae</taxon>
        <taxon>Pentapetalae</taxon>
        <taxon>rosids</taxon>
        <taxon>fabids</taxon>
        <taxon>Malpighiales</taxon>
        <taxon>Rhizophoraceae</taxon>
        <taxon>Rhizophora</taxon>
    </lineage>
</organism>